<name>A0ABV9WFE3_9ACTN</name>
<dbReference type="InterPro" id="IPR024983">
    <property type="entry name" value="CHAT_dom"/>
</dbReference>
<dbReference type="Proteomes" id="UP001595912">
    <property type="component" value="Unassembled WGS sequence"/>
</dbReference>
<dbReference type="EMBL" id="JBHSIU010000126">
    <property type="protein sequence ID" value="MFC5007467.1"/>
    <property type="molecule type" value="Genomic_DNA"/>
</dbReference>
<dbReference type="SUPFAM" id="SSF48452">
    <property type="entry name" value="TPR-like"/>
    <property type="match status" value="1"/>
</dbReference>
<feature type="domain" description="CHAT" evidence="1">
    <location>
        <begin position="985"/>
        <end position="1272"/>
    </location>
</feature>
<gene>
    <name evidence="2" type="ORF">ACFPIJ_57870</name>
</gene>
<keyword evidence="3" id="KW-1185">Reference proteome</keyword>
<dbReference type="Pfam" id="PF12770">
    <property type="entry name" value="CHAT"/>
    <property type="match status" value="1"/>
</dbReference>
<evidence type="ECO:0000313" key="3">
    <source>
        <dbReference type="Proteomes" id="UP001595912"/>
    </source>
</evidence>
<evidence type="ECO:0000313" key="2">
    <source>
        <dbReference type="EMBL" id="MFC5007467.1"/>
    </source>
</evidence>
<reference evidence="3" key="1">
    <citation type="journal article" date="2019" name="Int. J. Syst. Evol. Microbiol.">
        <title>The Global Catalogue of Microorganisms (GCM) 10K type strain sequencing project: providing services to taxonomists for standard genome sequencing and annotation.</title>
        <authorList>
            <consortium name="The Broad Institute Genomics Platform"/>
            <consortium name="The Broad Institute Genome Sequencing Center for Infectious Disease"/>
            <person name="Wu L."/>
            <person name="Ma J."/>
        </authorList>
    </citation>
    <scope>NUCLEOTIDE SEQUENCE [LARGE SCALE GENOMIC DNA]</scope>
    <source>
        <strain evidence="3">CGMCC 4.7152</strain>
    </source>
</reference>
<dbReference type="Gene3D" id="1.25.40.10">
    <property type="entry name" value="Tetratricopeptide repeat domain"/>
    <property type="match status" value="2"/>
</dbReference>
<dbReference type="InterPro" id="IPR011990">
    <property type="entry name" value="TPR-like_helical_dom_sf"/>
</dbReference>
<dbReference type="PANTHER" id="PTHR10098:SF106">
    <property type="entry name" value="TETRATRICOPEPTIDE REPEAT PROTEIN 28-LIKE PROTEIN"/>
    <property type="match status" value="1"/>
</dbReference>
<organism evidence="2 3">
    <name type="scientific">Dactylosporangium cerinum</name>
    <dbReference type="NCBI Taxonomy" id="1434730"/>
    <lineage>
        <taxon>Bacteria</taxon>
        <taxon>Bacillati</taxon>
        <taxon>Actinomycetota</taxon>
        <taxon>Actinomycetes</taxon>
        <taxon>Micromonosporales</taxon>
        <taxon>Micromonosporaceae</taxon>
        <taxon>Dactylosporangium</taxon>
    </lineage>
</organism>
<proteinExistence type="predicted"/>
<comment type="caution">
    <text evidence="2">The sequence shown here is derived from an EMBL/GenBank/DDBJ whole genome shotgun (WGS) entry which is preliminary data.</text>
</comment>
<evidence type="ECO:0000259" key="1">
    <source>
        <dbReference type="Pfam" id="PF12770"/>
    </source>
</evidence>
<accession>A0ABV9WFE3</accession>
<sequence length="1273" mass="140421">MSRSNEPDRETVAAVLAFVDASDAAETEAVLRQHHELLLTDQADRVLSDLIRQYRDETDDVTALRRSRRLLYRCREYGIDRGLVRPDRRPEVEAAVLDLVNIRDMATLRRHVADHLELLVGPEAAAVLDDLRLLHLDQEDVQELLRDRRRRVESAVSVGPEQAFSDQILDVPHELVEAVGRLLDTPFHLLRGQIERRAGMLLSDKAEEFINFTIDNFTIDEADGSERSDDFIARLRQIRTVLQACRANGLDAVLGPPASDRSANSDGPDLRAEATAALASLANERGTIAANDMQLLIDRRPELAGILTRPLVTEQVWWTGLLGVDATHSSLHDIGQAYAAGDWGRAFELSLAAIEAVDRARFPSAWGGLLCLAGTAIGRQESGDRAANLDRAIEYHTRARSILTPADGVFWRQNEHHLAVAYQQRGRGSRWENHEMAIEILRNLIAVVDPAEAEPEWHGSLAELLRQRVIGDSEENLREATAHLELILSRPAADNDASWRPTALVVLGLIHLNRGSGDRADNVERAIDLLTRGVAGTEPGLDQADWATPRRALASAYLARVHGDKAENWQAALDLLAEVVDACPKEQYPEIWAENQLGTVELLDNAPGGVTTEHLRRMAEITESVLTVYTLRDFPHSWAQAQTILGSIYASLASEDDAYIDRAVSHLTEAFQIYTREGAPARWAHLHRTLARVYTRRAERAEAERRWPLRAQAVQHLERVLEVCTVAADPLGRLKALNHLAMLHFRHQRWYDALRWLVTAMRVIDSMLATAHTPTGQLSAVATDVDIYACAAYCLVRLNDPFAAMICAEWGKGRLLAHALVLRDLDLLGLPTPKMQEIRSARHLVRQLDASLRHELSTGIPEAVRTSQRLAAARRTLDVSLADVETDHADAVRHRLRLDEVGETVPVNGAVIMPTVTPEGTVILALVRDDKGQLGLITGSMSWVTNDVLRGLLHGGDGHPGWMSQYQMWRMRALPDDAWRESIRANLRLLWQALVEPMAMQLEGHLPEGATVTIVPQGALSFLPLHAAGALGDGTGCLLDRYVVSYAPSIYALRASKRRLAARAGSDIDLLAVVDPTGDLEFARVEGDLVRAAANGQPQTELSGATATAQRVTEAVAGRTHVHFCCHGGYDPQDVLRSGLRLAGSALTLERILDPAFDLTANRLVVLSACETGLVDLRSSADEFIGLPSAFLQGGACGVVSTLWPVEDRATSLLMGRFYQHHLCEQMAPAAALRLAQLWLRDVTAQEAGVADSQQDHPFADPYYWAAFQFTGA</sequence>
<protein>
    <submittedName>
        <fullName evidence="2">CHAT domain-containing protein</fullName>
    </submittedName>
</protein>
<dbReference type="PANTHER" id="PTHR10098">
    <property type="entry name" value="RAPSYN-RELATED"/>
    <property type="match status" value="1"/>
</dbReference>
<dbReference type="RefSeq" id="WP_380128110.1">
    <property type="nucleotide sequence ID" value="NZ_JBHSIU010000126.1"/>
</dbReference>